<gene>
    <name evidence="1" type="ORF">BCY88_38095</name>
</gene>
<dbReference type="Gene3D" id="3.40.1350.10">
    <property type="match status" value="1"/>
</dbReference>
<dbReference type="GO" id="GO:0003676">
    <property type="term" value="F:nucleic acid binding"/>
    <property type="evidence" value="ECO:0007669"/>
    <property type="project" value="InterPro"/>
</dbReference>
<name>A0A3R7L798_9BURK</name>
<dbReference type="InterPro" id="IPR011856">
    <property type="entry name" value="tRNA_endonuc-like_dom_sf"/>
</dbReference>
<sequence>MQMTTMYLAQDGKLVRFDRKAYGQEKQLQDLLSAFPELLADGLPSSNNNDRTKWLRVKDEFPLSDGNGSSLSVDHLFIDREGIPTLVEDKRSANPENRRQVVAQMLDYASLMVSCSVRDIQNQFRADRPVEADTQLLEFLGEEDADNFWKTVQTNLEAGRVRLVFVADEIPTTLRRLIEYLNERLDVEEVVGIEIQRLECGEREAFVPSVIGRTARAESRKSAEAGKGALRTVDDFFELVLNREKFVKGGINKSEYKTAMLANLQKFRDWGQQHDLEFAVGSSSGDNPRLTLRRASGQPLVGVHVDGGVYVPSKRLKTDPIALEDFGKRLQSELGIALPRNLECELCKLFELQPQALDKLLALIYDVA</sequence>
<organism evidence="1 2">
    <name type="scientific">Paraburkholderia fungorum</name>
    <dbReference type="NCBI Taxonomy" id="134537"/>
    <lineage>
        <taxon>Bacteria</taxon>
        <taxon>Pseudomonadati</taxon>
        <taxon>Pseudomonadota</taxon>
        <taxon>Betaproteobacteria</taxon>
        <taxon>Burkholderiales</taxon>
        <taxon>Burkholderiaceae</taxon>
        <taxon>Paraburkholderia</taxon>
    </lineage>
</organism>
<accession>A0A3R7L798</accession>
<dbReference type="EMBL" id="MCAS01000051">
    <property type="protein sequence ID" value="RKF34459.1"/>
    <property type="molecule type" value="Genomic_DNA"/>
</dbReference>
<proteinExistence type="predicted"/>
<protein>
    <submittedName>
        <fullName evidence="1">Uncharacterized protein</fullName>
    </submittedName>
</protein>
<evidence type="ECO:0000313" key="2">
    <source>
        <dbReference type="Proteomes" id="UP000283709"/>
    </source>
</evidence>
<evidence type="ECO:0000313" key="1">
    <source>
        <dbReference type="EMBL" id="RKF34459.1"/>
    </source>
</evidence>
<dbReference type="AlphaFoldDB" id="A0A3R7L798"/>
<dbReference type="Proteomes" id="UP000283709">
    <property type="component" value="Unassembled WGS sequence"/>
</dbReference>
<comment type="caution">
    <text evidence="1">The sequence shown here is derived from an EMBL/GenBank/DDBJ whole genome shotgun (WGS) entry which is preliminary data.</text>
</comment>
<reference evidence="1 2" key="1">
    <citation type="submission" date="2016-07" db="EMBL/GenBank/DDBJ databases">
        <title>Genome analysis of Burkholderia fungorum ES3-20.</title>
        <authorList>
            <person name="Xu D."/>
            <person name="Yao R."/>
            <person name="Zheng S."/>
        </authorList>
    </citation>
    <scope>NUCLEOTIDE SEQUENCE [LARGE SCALE GENOMIC DNA]</scope>
    <source>
        <strain evidence="1 2">ES3-20</strain>
    </source>
</reference>